<dbReference type="InterPro" id="IPR052793">
    <property type="entry name" value="EJC-associated_protein"/>
</dbReference>
<dbReference type="Proteomes" id="UP000028990">
    <property type="component" value="Unassembled WGS sequence"/>
</dbReference>
<evidence type="ECO:0000313" key="2">
    <source>
        <dbReference type="EMBL" id="KFO31618.1"/>
    </source>
</evidence>
<evidence type="ECO:0000256" key="1">
    <source>
        <dbReference type="SAM" id="MobiDB-lite"/>
    </source>
</evidence>
<dbReference type="GO" id="GO:0071011">
    <property type="term" value="C:precatalytic spliceosome"/>
    <property type="evidence" value="ECO:0007669"/>
    <property type="project" value="TreeGrafter"/>
</dbReference>
<evidence type="ECO:0000313" key="3">
    <source>
        <dbReference type="Proteomes" id="UP000028990"/>
    </source>
</evidence>
<feature type="compositionally biased region" description="Basic residues" evidence="1">
    <location>
        <begin position="368"/>
        <end position="377"/>
    </location>
</feature>
<feature type="compositionally biased region" description="Low complexity" evidence="1">
    <location>
        <begin position="318"/>
        <end position="331"/>
    </location>
</feature>
<dbReference type="InterPro" id="IPR035979">
    <property type="entry name" value="RBD_domain_sf"/>
</dbReference>
<feature type="region of interest" description="Disordered" evidence="1">
    <location>
        <begin position="80"/>
        <end position="99"/>
    </location>
</feature>
<dbReference type="GO" id="GO:0061574">
    <property type="term" value="C:ASAP complex"/>
    <property type="evidence" value="ECO:0007669"/>
    <property type="project" value="TreeGrafter"/>
</dbReference>
<feature type="region of interest" description="Disordered" evidence="1">
    <location>
        <begin position="107"/>
        <end position="137"/>
    </location>
</feature>
<dbReference type="EMBL" id="KN122257">
    <property type="protein sequence ID" value="KFO31618.1"/>
    <property type="molecule type" value="Genomic_DNA"/>
</dbReference>
<feature type="compositionally biased region" description="Basic residues" evidence="1">
    <location>
        <begin position="306"/>
        <end position="316"/>
    </location>
</feature>
<feature type="compositionally biased region" description="Basic and acidic residues" evidence="1">
    <location>
        <begin position="355"/>
        <end position="367"/>
    </location>
</feature>
<feature type="region of interest" description="Disordered" evidence="1">
    <location>
        <begin position="290"/>
        <end position="391"/>
    </location>
</feature>
<gene>
    <name evidence="2" type="ORF">H920_07004</name>
</gene>
<dbReference type="AlphaFoldDB" id="A0A091DMB6"/>
<name>A0A091DMB6_FUKDA</name>
<feature type="compositionally biased region" description="Basic and acidic residues" evidence="1">
    <location>
        <begin position="378"/>
        <end position="391"/>
    </location>
</feature>
<dbReference type="CDD" id="cd12432">
    <property type="entry name" value="RRM_ACINU"/>
    <property type="match status" value="1"/>
</dbReference>
<dbReference type="Gene3D" id="3.30.70.330">
    <property type="match status" value="1"/>
</dbReference>
<dbReference type="PANTHER" id="PTHR46589:SF1">
    <property type="entry name" value="APOPTOTIC CHROMATIN CONDENSATION INDUCER IN THE NUCLEUS"/>
    <property type="match status" value="1"/>
</dbReference>
<dbReference type="InterPro" id="IPR034257">
    <property type="entry name" value="Acinus_RRM"/>
</dbReference>
<dbReference type="GO" id="GO:0008380">
    <property type="term" value="P:RNA splicing"/>
    <property type="evidence" value="ECO:0007669"/>
    <property type="project" value="TreeGrafter"/>
</dbReference>
<dbReference type="InterPro" id="IPR012677">
    <property type="entry name" value="Nucleotide-bd_a/b_plait_sf"/>
</dbReference>
<dbReference type="SUPFAM" id="SSF54928">
    <property type="entry name" value="RNA-binding domain, RBD"/>
    <property type="match status" value="1"/>
</dbReference>
<keyword evidence="3" id="KW-1185">Reference proteome</keyword>
<reference evidence="2 3" key="1">
    <citation type="submission" date="2013-11" db="EMBL/GenBank/DDBJ databases">
        <title>The Damaraland mole rat (Fukomys damarensis) genome and evolution of African mole rats.</title>
        <authorList>
            <person name="Gladyshev V.N."/>
            <person name="Fang X."/>
        </authorList>
    </citation>
    <scope>NUCLEOTIDE SEQUENCE [LARGE SCALE GENOMIC DNA]</scope>
    <source>
        <tissue evidence="2">Liver</tissue>
    </source>
</reference>
<feature type="compositionally biased region" description="Acidic residues" evidence="1">
    <location>
        <begin position="121"/>
        <end position="131"/>
    </location>
</feature>
<organism evidence="2 3">
    <name type="scientific">Fukomys damarensis</name>
    <name type="common">Damaraland mole rat</name>
    <name type="synonym">Cryptomys damarensis</name>
    <dbReference type="NCBI Taxonomy" id="885580"/>
    <lineage>
        <taxon>Eukaryota</taxon>
        <taxon>Metazoa</taxon>
        <taxon>Chordata</taxon>
        <taxon>Craniata</taxon>
        <taxon>Vertebrata</taxon>
        <taxon>Euteleostomi</taxon>
        <taxon>Mammalia</taxon>
        <taxon>Eutheria</taxon>
        <taxon>Euarchontoglires</taxon>
        <taxon>Glires</taxon>
        <taxon>Rodentia</taxon>
        <taxon>Hystricomorpha</taxon>
        <taxon>Bathyergidae</taxon>
        <taxon>Fukomys</taxon>
    </lineage>
</organism>
<dbReference type="GO" id="GO:0003723">
    <property type="term" value="F:RNA binding"/>
    <property type="evidence" value="ECO:0007669"/>
    <property type="project" value="TreeGrafter"/>
</dbReference>
<protein>
    <submittedName>
        <fullName evidence="2">Apoptotic chromatin condensation inducer in the nucleus</fullName>
    </submittedName>
</protein>
<dbReference type="FunFam" id="3.30.70.330:FF:000147">
    <property type="entry name" value="Apoptotic chromatin condensation inducer in the nucleus"/>
    <property type="match status" value="1"/>
</dbReference>
<dbReference type="PANTHER" id="PTHR46589">
    <property type="entry name" value="APOPTOTIC CHROMATIN CONDENSATION INDUCER IN THE NUCLEUS"/>
    <property type="match status" value="1"/>
</dbReference>
<proteinExistence type="predicted"/>
<accession>A0A091DMB6</accession>
<sequence>MMPQRGLQDAVLGWKSLTGIVPKNGLVTTISGSLCILTTMPSIKQIKPGKEPLTTQLSLIPDIKPLEGQEAVVDLHADDSHISEDETKHNSDDGTHDKGLKIHRTVTQVVPAEGQENGQREEEEEEKESEAEPAVPPQVSVEVALPPPVEHEVKNVSLGDTLTRWSTSQQKSGVSITVDDPVRTAQVPSPPRGKISNIVHISNLVRPFTLGQLKELLGHTRTLVEEAFWIDKIKSHCFVTYSTVEEAVATRTALHGVKWPQSNPKFLCADYAKQDELDYHRGLLVDRPSETKTDEQGYHGPCTSPHPHHQSSHHSTLRQSSGGRRGQCGSSGQSGSGNGAAGANLIARGHVHARGPGDRRRQESAKSKEKKSKKKKKAQEETPAKLLDHLF</sequence>